<feature type="region of interest" description="Disordered" evidence="1">
    <location>
        <begin position="86"/>
        <end position="112"/>
    </location>
</feature>
<comment type="caution">
    <text evidence="2">The sequence shown here is derived from an EMBL/GenBank/DDBJ whole genome shotgun (WGS) entry which is preliminary data.</text>
</comment>
<gene>
    <name evidence="2" type="ORF">NDU88_002291</name>
</gene>
<reference evidence="2" key="1">
    <citation type="journal article" date="2022" name="bioRxiv">
        <title>Sequencing and chromosome-scale assembly of the giantPleurodeles waltlgenome.</title>
        <authorList>
            <person name="Brown T."/>
            <person name="Elewa A."/>
            <person name="Iarovenko S."/>
            <person name="Subramanian E."/>
            <person name="Araus A.J."/>
            <person name="Petzold A."/>
            <person name="Susuki M."/>
            <person name="Suzuki K.-i.T."/>
            <person name="Hayashi T."/>
            <person name="Toyoda A."/>
            <person name="Oliveira C."/>
            <person name="Osipova E."/>
            <person name="Leigh N.D."/>
            <person name="Simon A."/>
            <person name="Yun M.H."/>
        </authorList>
    </citation>
    <scope>NUCLEOTIDE SEQUENCE</scope>
    <source>
        <strain evidence="2">20211129_DDA</strain>
        <tissue evidence="2">Liver</tissue>
    </source>
</reference>
<proteinExistence type="predicted"/>
<sequence length="153" mass="15813">MNPAASGCTRTGLPCPLPSHPRNRGGAEHTGPGAPPAKSNAGGGSHHKIQAGARPLSWHVLQPEAVGAGTASPRPRSELAPQAIAEKECRGHRSGSPPAGLQGGKKIPPNRLGRDQTYASPAVFASMPLPEVGMACRRSYVDTICFGMLRISV</sequence>
<feature type="region of interest" description="Disordered" evidence="1">
    <location>
        <begin position="1"/>
        <end position="50"/>
    </location>
</feature>
<accession>A0AAV7SED9</accession>
<keyword evidence="3" id="KW-1185">Reference proteome</keyword>
<evidence type="ECO:0000313" key="2">
    <source>
        <dbReference type="EMBL" id="KAJ1161810.1"/>
    </source>
</evidence>
<dbReference type="EMBL" id="JANPWB010000008">
    <property type="protein sequence ID" value="KAJ1161810.1"/>
    <property type="molecule type" value="Genomic_DNA"/>
</dbReference>
<evidence type="ECO:0000313" key="3">
    <source>
        <dbReference type="Proteomes" id="UP001066276"/>
    </source>
</evidence>
<dbReference type="AlphaFoldDB" id="A0AAV7SED9"/>
<name>A0AAV7SED9_PLEWA</name>
<evidence type="ECO:0000256" key="1">
    <source>
        <dbReference type="SAM" id="MobiDB-lite"/>
    </source>
</evidence>
<protein>
    <submittedName>
        <fullName evidence="2">Uncharacterized protein</fullName>
    </submittedName>
</protein>
<organism evidence="2 3">
    <name type="scientific">Pleurodeles waltl</name>
    <name type="common">Iberian ribbed newt</name>
    <dbReference type="NCBI Taxonomy" id="8319"/>
    <lineage>
        <taxon>Eukaryota</taxon>
        <taxon>Metazoa</taxon>
        <taxon>Chordata</taxon>
        <taxon>Craniata</taxon>
        <taxon>Vertebrata</taxon>
        <taxon>Euteleostomi</taxon>
        <taxon>Amphibia</taxon>
        <taxon>Batrachia</taxon>
        <taxon>Caudata</taxon>
        <taxon>Salamandroidea</taxon>
        <taxon>Salamandridae</taxon>
        <taxon>Pleurodelinae</taxon>
        <taxon>Pleurodeles</taxon>
    </lineage>
</organism>
<dbReference type="Proteomes" id="UP001066276">
    <property type="component" value="Chromosome 4_2"/>
</dbReference>